<comment type="catalytic activity">
    <reaction evidence="6">
        <text>a purine 2'-deoxy-D-ribonucleoside + phosphate = a purine nucleobase + 2-deoxy-alpha-D-ribose 1-phosphate</text>
        <dbReference type="Rhea" id="RHEA:36431"/>
        <dbReference type="ChEBI" id="CHEBI:26386"/>
        <dbReference type="ChEBI" id="CHEBI:43474"/>
        <dbReference type="ChEBI" id="CHEBI:57259"/>
        <dbReference type="ChEBI" id="CHEBI:142361"/>
        <dbReference type="EC" id="2.4.2.1"/>
    </reaction>
</comment>
<feature type="domain" description="Nucleoside phosphorylase" evidence="8">
    <location>
        <begin position="25"/>
        <end position="270"/>
    </location>
</feature>
<evidence type="ECO:0000259" key="8">
    <source>
        <dbReference type="Pfam" id="PF01048"/>
    </source>
</evidence>
<protein>
    <recommendedName>
        <fullName evidence="7">Purine nucleoside phosphorylase</fullName>
        <ecNumber evidence="7">2.4.2.1</ecNumber>
    </recommendedName>
    <alternativeName>
        <fullName evidence="7">Inosine-guanosine phosphorylase</fullName>
    </alternativeName>
</protein>
<dbReference type="GO" id="GO:0004731">
    <property type="term" value="F:purine-nucleoside phosphorylase activity"/>
    <property type="evidence" value="ECO:0007669"/>
    <property type="project" value="UniProtKB-EC"/>
</dbReference>
<dbReference type="InterPro" id="IPR035994">
    <property type="entry name" value="Nucleoside_phosphorylase_sf"/>
</dbReference>
<accession>A0ABV1FHN7</accession>
<evidence type="ECO:0000256" key="2">
    <source>
        <dbReference type="ARBA" id="ARBA00005058"/>
    </source>
</evidence>
<dbReference type="RefSeq" id="WP_349164548.1">
    <property type="nucleotide sequence ID" value="NZ_JBBMFE010000007.1"/>
</dbReference>
<evidence type="ECO:0000256" key="7">
    <source>
        <dbReference type="PIRNR" id="PIRNR000477"/>
    </source>
</evidence>
<evidence type="ECO:0000256" key="5">
    <source>
        <dbReference type="ARBA" id="ARBA00022679"/>
    </source>
</evidence>
<dbReference type="PANTHER" id="PTHR11904">
    <property type="entry name" value="METHYLTHIOADENOSINE/PURINE NUCLEOSIDE PHOSPHORYLASE"/>
    <property type="match status" value="1"/>
</dbReference>
<dbReference type="EMBL" id="JBBMFE010000007">
    <property type="protein sequence ID" value="MEQ2472587.1"/>
    <property type="molecule type" value="Genomic_DNA"/>
</dbReference>
<evidence type="ECO:0000256" key="1">
    <source>
        <dbReference type="ARBA" id="ARBA00002678"/>
    </source>
</evidence>
<dbReference type="InterPro" id="IPR011270">
    <property type="entry name" value="Pur_Nuc_Pase_Ino/Guo-sp"/>
</dbReference>
<keyword evidence="4 7" id="KW-0328">Glycosyltransferase</keyword>
<dbReference type="SUPFAM" id="SSF53167">
    <property type="entry name" value="Purine and uridine phosphorylases"/>
    <property type="match status" value="1"/>
</dbReference>
<evidence type="ECO:0000256" key="3">
    <source>
        <dbReference type="ARBA" id="ARBA00006751"/>
    </source>
</evidence>
<dbReference type="InterPro" id="IPR011268">
    <property type="entry name" value="Purine_phosphorylase"/>
</dbReference>
<organism evidence="9 10">
    <name type="scientific">Laedolimicola intestinihominis</name>
    <dbReference type="NCBI Taxonomy" id="3133166"/>
    <lineage>
        <taxon>Bacteria</taxon>
        <taxon>Bacillati</taxon>
        <taxon>Bacillota</taxon>
        <taxon>Clostridia</taxon>
        <taxon>Lachnospirales</taxon>
        <taxon>Lachnospiraceae</taxon>
        <taxon>Laedolimicola</taxon>
    </lineage>
</organism>
<dbReference type="NCBIfam" id="TIGR01700">
    <property type="entry name" value="PNPH"/>
    <property type="match status" value="1"/>
</dbReference>
<dbReference type="InterPro" id="IPR000845">
    <property type="entry name" value="Nucleoside_phosphorylase_d"/>
</dbReference>
<dbReference type="EC" id="2.4.2.1" evidence="7"/>
<dbReference type="Proteomes" id="UP001438008">
    <property type="component" value="Unassembled WGS sequence"/>
</dbReference>
<evidence type="ECO:0000256" key="6">
    <source>
        <dbReference type="ARBA" id="ARBA00048556"/>
    </source>
</evidence>
<dbReference type="Gene3D" id="3.40.50.1580">
    <property type="entry name" value="Nucleoside phosphorylase domain"/>
    <property type="match status" value="1"/>
</dbReference>
<dbReference type="CDD" id="cd09009">
    <property type="entry name" value="PNP-EcPNPII_like"/>
    <property type="match status" value="1"/>
</dbReference>
<dbReference type="NCBIfam" id="NF006054">
    <property type="entry name" value="PRK08202.1"/>
    <property type="match status" value="1"/>
</dbReference>
<dbReference type="NCBIfam" id="TIGR01697">
    <property type="entry name" value="PNPH-PUNA-XAPA"/>
    <property type="match status" value="1"/>
</dbReference>
<comment type="function">
    <text evidence="1">The purine nucleoside phosphorylases catalyze the phosphorolytic breakdown of the N-glycosidic bond in the beta-(deoxy)ribonucleoside molecules, with the formation of the corresponding free purine bases and pentose-1-phosphate. Cleaves guanosine, inosine, 2'-deoxyguanosine and 2'-deoxyinosine.</text>
</comment>
<reference evidence="9 10" key="1">
    <citation type="submission" date="2024-03" db="EMBL/GenBank/DDBJ databases">
        <title>Human intestinal bacterial collection.</title>
        <authorList>
            <person name="Pauvert C."/>
            <person name="Hitch T.C.A."/>
            <person name="Clavel T."/>
        </authorList>
    </citation>
    <scope>NUCLEOTIDE SEQUENCE [LARGE SCALE GENOMIC DNA]</scope>
    <source>
        <strain evidence="9 10">CLA-AA-H132</strain>
    </source>
</reference>
<keyword evidence="10" id="KW-1185">Reference proteome</keyword>
<comment type="similarity">
    <text evidence="3 7">Belongs to the PNP/MTAP phosphorylase family.</text>
</comment>
<comment type="pathway">
    <text evidence="2 7">Purine metabolism; purine nucleoside salvage.</text>
</comment>
<proteinExistence type="inferred from homology"/>
<keyword evidence="5 7" id="KW-0808">Transferase</keyword>
<dbReference type="PANTHER" id="PTHR11904:SF9">
    <property type="entry name" value="PURINE NUCLEOSIDE PHOSPHORYLASE-RELATED"/>
    <property type="match status" value="1"/>
</dbReference>
<comment type="caution">
    <text evidence="9">The sequence shown here is derived from an EMBL/GenBank/DDBJ whole genome shotgun (WGS) entry which is preliminary data.</text>
</comment>
<dbReference type="Pfam" id="PF01048">
    <property type="entry name" value="PNP_UDP_1"/>
    <property type="match status" value="1"/>
</dbReference>
<sequence length="273" mass="30025">MSKALEKLQNCMRCIREKTDFQPEVALILGSGLGDYAESIDIRAEVSYREIEGFPVSTVPGHKGRFVFGYVNQVPVVIMQGRVHYYEGYSMEEVVLPTRLMGMMGAKKLLLTNAAGGMNFEFTPGDFMLITDHISSMVPNPLIGTNLDELGPRFPDMSEVYSRRMGRVIRKEAEKLGIPLKEGVYIQLTGPSYETPAEIRMFRSLGADAVGMSTACEAIAARHMGMEICGISCITNLAAGMSARELNHAEVQETADRVAKQFKELVTAVVTGI</sequence>
<evidence type="ECO:0000313" key="10">
    <source>
        <dbReference type="Proteomes" id="UP001438008"/>
    </source>
</evidence>
<evidence type="ECO:0000256" key="4">
    <source>
        <dbReference type="ARBA" id="ARBA00022676"/>
    </source>
</evidence>
<dbReference type="PIRSF" id="PIRSF000477">
    <property type="entry name" value="PurNPase"/>
    <property type="match status" value="1"/>
</dbReference>
<evidence type="ECO:0000313" key="9">
    <source>
        <dbReference type="EMBL" id="MEQ2472587.1"/>
    </source>
</evidence>
<name>A0ABV1FHN7_9FIRM</name>
<gene>
    <name evidence="9" type="ORF">WMO29_08805</name>
</gene>